<dbReference type="EMBL" id="MN739208">
    <property type="protein sequence ID" value="QHS93664.1"/>
    <property type="molecule type" value="Genomic_DNA"/>
</dbReference>
<evidence type="ECO:0000313" key="2">
    <source>
        <dbReference type="EMBL" id="QHS93664.1"/>
    </source>
</evidence>
<evidence type="ECO:0000256" key="1">
    <source>
        <dbReference type="SAM" id="MobiDB-lite"/>
    </source>
</evidence>
<reference evidence="2" key="1">
    <citation type="journal article" date="2020" name="Nature">
        <title>Giant virus diversity and host interactions through global metagenomics.</title>
        <authorList>
            <person name="Schulz F."/>
            <person name="Roux S."/>
            <person name="Paez-Espino D."/>
            <person name="Jungbluth S."/>
            <person name="Walsh D.A."/>
            <person name="Denef V.J."/>
            <person name="McMahon K.D."/>
            <person name="Konstantinidis K.T."/>
            <person name="Eloe-Fadrosh E.A."/>
            <person name="Kyrpides N.C."/>
            <person name="Woyke T."/>
        </authorList>
    </citation>
    <scope>NUCLEOTIDE SEQUENCE</scope>
    <source>
        <strain evidence="2">GVMAG-M-3300018080-19</strain>
    </source>
</reference>
<organism evidence="2">
    <name type="scientific">viral metagenome</name>
    <dbReference type="NCBI Taxonomy" id="1070528"/>
    <lineage>
        <taxon>unclassified sequences</taxon>
        <taxon>metagenomes</taxon>
        <taxon>organismal metagenomes</taxon>
    </lineage>
</organism>
<protein>
    <submittedName>
        <fullName evidence="2">Uncharacterized protein</fullName>
    </submittedName>
</protein>
<dbReference type="AlphaFoldDB" id="A0A6C0BPU8"/>
<feature type="region of interest" description="Disordered" evidence="1">
    <location>
        <begin position="1"/>
        <end position="65"/>
    </location>
</feature>
<feature type="compositionally biased region" description="Basic residues" evidence="1">
    <location>
        <begin position="1"/>
        <end position="20"/>
    </location>
</feature>
<name>A0A6C0BPU8_9ZZZZ</name>
<sequence>MPKRKSSPKRKGAPKKKRRSSPAPKPVGSRQIRGKHTYAFTKRGSLLVKAKSPKAKRTWRYCSPKSSCGDNTPLDLLKRARAAKQRNGKKK</sequence>
<proteinExistence type="predicted"/>
<accession>A0A6C0BPU8</accession>